<dbReference type="Pfam" id="PF09286">
    <property type="entry name" value="Pro-kuma_activ"/>
    <property type="match status" value="1"/>
</dbReference>
<gene>
    <name evidence="10" type="ORF">C8A05DRAFT_35706</name>
</gene>
<evidence type="ECO:0000256" key="1">
    <source>
        <dbReference type="ARBA" id="ARBA00004239"/>
    </source>
</evidence>
<feature type="active site" description="Charge relay system" evidence="8">
    <location>
        <position position="558"/>
    </location>
</feature>
<comment type="caution">
    <text evidence="10">The sequence shown here is derived from an EMBL/GenBank/DDBJ whole genome shotgun (WGS) entry which is preliminary data.</text>
</comment>
<keyword evidence="6 8" id="KW-0106">Calcium</keyword>
<dbReference type="GO" id="GO:0008240">
    <property type="term" value="F:tripeptidyl-peptidase activity"/>
    <property type="evidence" value="ECO:0007669"/>
    <property type="project" value="TreeGrafter"/>
</dbReference>
<comment type="cofactor">
    <cofactor evidence="8">
        <name>Ca(2+)</name>
        <dbReference type="ChEBI" id="CHEBI:29108"/>
    </cofactor>
    <text evidence="8">Binds 1 Ca(2+) ion per subunit.</text>
</comment>
<evidence type="ECO:0000256" key="2">
    <source>
        <dbReference type="ARBA" id="ARBA00022670"/>
    </source>
</evidence>
<organism evidence="10 11">
    <name type="scientific">Staphylotrichum tortipilum</name>
    <dbReference type="NCBI Taxonomy" id="2831512"/>
    <lineage>
        <taxon>Eukaryota</taxon>
        <taxon>Fungi</taxon>
        <taxon>Dikarya</taxon>
        <taxon>Ascomycota</taxon>
        <taxon>Pezizomycotina</taxon>
        <taxon>Sordariomycetes</taxon>
        <taxon>Sordariomycetidae</taxon>
        <taxon>Sordariales</taxon>
        <taxon>Chaetomiaceae</taxon>
        <taxon>Staphylotrichum</taxon>
    </lineage>
</organism>
<evidence type="ECO:0000256" key="3">
    <source>
        <dbReference type="ARBA" id="ARBA00022723"/>
    </source>
</evidence>
<dbReference type="InterPro" id="IPR050819">
    <property type="entry name" value="Tripeptidyl-peptidase_I"/>
</dbReference>
<dbReference type="GO" id="GO:0006508">
    <property type="term" value="P:proteolysis"/>
    <property type="evidence" value="ECO:0007669"/>
    <property type="project" value="UniProtKB-KW"/>
</dbReference>
<keyword evidence="3 8" id="KW-0479">Metal-binding</keyword>
<proteinExistence type="predicted"/>
<dbReference type="Gene3D" id="3.40.50.200">
    <property type="entry name" value="Peptidase S8/S53 domain"/>
    <property type="match status" value="1"/>
</dbReference>
<evidence type="ECO:0000256" key="6">
    <source>
        <dbReference type="ARBA" id="ARBA00022837"/>
    </source>
</evidence>
<feature type="active site" description="Charge relay system" evidence="8">
    <location>
        <position position="302"/>
    </location>
</feature>
<feature type="active site" description="Charge relay system" evidence="8">
    <location>
        <position position="306"/>
    </location>
</feature>
<dbReference type="PROSITE" id="PS51695">
    <property type="entry name" value="SEDOLISIN"/>
    <property type="match status" value="1"/>
</dbReference>
<dbReference type="CDD" id="cd04056">
    <property type="entry name" value="Peptidases_S53"/>
    <property type="match status" value="1"/>
</dbReference>
<dbReference type="SUPFAM" id="SSF54897">
    <property type="entry name" value="Protease propeptides/inhibitors"/>
    <property type="match status" value="1"/>
</dbReference>
<dbReference type="InterPro" id="IPR030400">
    <property type="entry name" value="Sedolisin_dom"/>
</dbReference>
<dbReference type="Proteomes" id="UP001303889">
    <property type="component" value="Unassembled WGS sequence"/>
</dbReference>
<sequence length="641" mass="68839">MILSGITYTLYAAAAFASSALGHPSAHTKVTHERRDVVHGQWTKVGRAATDAPITLRIGLKQRNLERADEFMHAISDPRSETYGQHWSAQKVAQMFAPTDDAIAQTEAWLLNEGVPADRIVRTSGRNWIKITTTVGKAESLLDTAYSVYENDDGARIVACEAYSLPATIQGHIDLVAPTIQFDEREAVVTTRGLRKRAEALAPKFKKLPHGRPQADSLKNCSEVTTPACLRALYDIPKEVKPVKGNSFGIVEFAPQSYNQVDLDGFFTVYGGGKMANGTAPIFNGIDGGYLSTESGSGIRGESNLDLCYAMALTHPQNVTLYQVGDSVIWNPATNNNFLDAIDGSYCTTDGGDDPVWDAVYPHDDTYNPGAYTGGPMCGTYETTKVISVSYGSNEDARPAGYRARECAEYMKLGPMGVTVLFSSGDTGVAGLRSQCVNPGGSYTPVAADHGRFNPMFPGTCPWITSVGGTALPPSTPIGTREVATYNFGSGGGFSNLFALPSYQRAAMDHYFTHHAPAYNSSRFNDTRLVRGYPDVALAAQDYVTGLDGGFTAFSGTSASAPTFGAMLALVNAERMKKGKGSVGFVNPVLYAHPEVFEDVVEGKNPGCGTEGFRAVEGWDPVTGLGAPNWKRLKKVFLDLP</sequence>
<evidence type="ECO:0000256" key="4">
    <source>
        <dbReference type="ARBA" id="ARBA00022801"/>
    </source>
</evidence>
<protein>
    <submittedName>
        <fullName evidence="10">Peptidase S8/S53 domain-containing protein</fullName>
    </submittedName>
</protein>
<evidence type="ECO:0000313" key="11">
    <source>
        <dbReference type="Proteomes" id="UP001303889"/>
    </source>
</evidence>
<dbReference type="SMART" id="SM00944">
    <property type="entry name" value="Pro-kuma_activ"/>
    <property type="match status" value="1"/>
</dbReference>
<evidence type="ECO:0000256" key="5">
    <source>
        <dbReference type="ARBA" id="ARBA00022825"/>
    </source>
</evidence>
<name>A0AAN6MI73_9PEZI</name>
<evidence type="ECO:0000259" key="9">
    <source>
        <dbReference type="PROSITE" id="PS51695"/>
    </source>
</evidence>
<keyword evidence="7" id="KW-0865">Zymogen</keyword>
<feature type="domain" description="Peptidase S53" evidence="9">
    <location>
        <begin position="224"/>
        <end position="640"/>
    </location>
</feature>
<dbReference type="GO" id="GO:0005576">
    <property type="term" value="C:extracellular region"/>
    <property type="evidence" value="ECO:0007669"/>
    <property type="project" value="UniProtKB-SubCell"/>
</dbReference>
<feature type="binding site" evidence="8">
    <location>
        <position position="600"/>
    </location>
    <ligand>
        <name>Ca(2+)</name>
        <dbReference type="ChEBI" id="CHEBI:29108"/>
    </ligand>
</feature>
<dbReference type="InterPro" id="IPR036852">
    <property type="entry name" value="Peptidase_S8/S53_dom_sf"/>
</dbReference>
<dbReference type="InterPro" id="IPR015366">
    <property type="entry name" value="S53_propep"/>
</dbReference>
<dbReference type="PANTHER" id="PTHR14218">
    <property type="entry name" value="PROTEASE S8 TRIPEPTIDYL PEPTIDASE I CLN2"/>
    <property type="match status" value="1"/>
</dbReference>
<dbReference type="AlphaFoldDB" id="A0AAN6MI73"/>
<keyword evidence="2 8" id="KW-0645">Protease</keyword>
<dbReference type="CDD" id="cd11377">
    <property type="entry name" value="Pro-peptidase_S53"/>
    <property type="match status" value="1"/>
</dbReference>
<dbReference type="GO" id="GO:0004252">
    <property type="term" value="F:serine-type endopeptidase activity"/>
    <property type="evidence" value="ECO:0007669"/>
    <property type="project" value="UniProtKB-UniRule"/>
</dbReference>
<keyword evidence="11" id="KW-1185">Reference proteome</keyword>
<dbReference type="GO" id="GO:0046872">
    <property type="term" value="F:metal ion binding"/>
    <property type="evidence" value="ECO:0007669"/>
    <property type="project" value="UniProtKB-UniRule"/>
</dbReference>
<accession>A0AAN6MI73</accession>
<feature type="binding site" evidence="8">
    <location>
        <position position="618"/>
    </location>
    <ligand>
        <name>Ca(2+)</name>
        <dbReference type="ChEBI" id="CHEBI:29108"/>
    </ligand>
</feature>
<feature type="binding site" evidence="8">
    <location>
        <position position="620"/>
    </location>
    <ligand>
        <name>Ca(2+)</name>
        <dbReference type="ChEBI" id="CHEBI:29108"/>
    </ligand>
</feature>
<feature type="binding site" evidence="8">
    <location>
        <position position="599"/>
    </location>
    <ligand>
        <name>Ca(2+)</name>
        <dbReference type="ChEBI" id="CHEBI:29108"/>
    </ligand>
</feature>
<reference evidence="10" key="2">
    <citation type="submission" date="2023-05" db="EMBL/GenBank/DDBJ databases">
        <authorList>
            <consortium name="Lawrence Berkeley National Laboratory"/>
            <person name="Steindorff A."/>
            <person name="Hensen N."/>
            <person name="Bonometti L."/>
            <person name="Westerberg I."/>
            <person name="Brannstrom I.O."/>
            <person name="Guillou S."/>
            <person name="Cros-Aarteil S."/>
            <person name="Calhoun S."/>
            <person name="Haridas S."/>
            <person name="Kuo A."/>
            <person name="Mondo S."/>
            <person name="Pangilinan J."/>
            <person name="Riley R."/>
            <person name="Labutti K."/>
            <person name="Andreopoulos B."/>
            <person name="Lipzen A."/>
            <person name="Chen C."/>
            <person name="Yanf M."/>
            <person name="Daum C."/>
            <person name="Ng V."/>
            <person name="Clum A."/>
            <person name="Ohm R."/>
            <person name="Martin F."/>
            <person name="Silar P."/>
            <person name="Natvig D."/>
            <person name="Lalanne C."/>
            <person name="Gautier V."/>
            <person name="Ament-Velasquez S.L."/>
            <person name="Kruys A."/>
            <person name="Hutchinson M.I."/>
            <person name="Powell A.J."/>
            <person name="Barry K."/>
            <person name="Miller A.N."/>
            <person name="Grigoriev I.V."/>
            <person name="Debuchy R."/>
            <person name="Gladieux P."/>
            <person name="Thoren M.H."/>
            <person name="Johannesson H."/>
        </authorList>
    </citation>
    <scope>NUCLEOTIDE SEQUENCE</scope>
    <source>
        <strain evidence="10">CBS 103.79</strain>
    </source>
</reference>
<keyword evidence="4 8" id="KW-0378">Hydrolase</keyword>
<evidence type="ECO:0000256" key="7">
    <source>
        <dbReference type="ARBA" id="ARBA00023145"/>
    </source>
</evidence>
<comment type="subcellular location">
    <subcellularLocation>
        <location evidence="1">Secreted</location>
        <location evidence="1">Extracellular space</location>
    </subcellularLocation>
</comment>
<reference evidence="10" key="1">
    <citation type="journal article" date="2023" name="Mol. Phylogenet. Evol.">
        <title>Genome-scale phylogeny and comparative genomics of the fungal order Sordariales.</title>
        <authorList>
            <person name="Hensen N."/>
            <person name="Bonometti L."/>
            <person name="Westerberg I."/>
            <person name="Brannstrom I.O."/>
            <person name="Guillou S."/>
            <person name="Cros-Aarteil S."/>
            <person name="Calhoun S."/>
            <person name="Haridas S."/>
            <person name="Kuo A."/>
            <person name="Mondo S."/>
            <person name="Pangilinan J."/>
            <person name="Riley R."/>
            <person name="LaButti K."/>
            <person name="Andreopoulos B."/>
            <person name="Lipzen A."/>
            <person name="Chen C."/>
            <person name="Yan M."/>
            <person name="Daum C."/>
            <person name="Ng V."/>
            <person name="Clum A."/>
            <person name="Steindorff A."/>
            <person name="Ohm R.A."/>
            <person name="Martin F."/>
            <person name="Silar P."/>
            <person name="Natvig D.O."/>
            <person name="Lalanne C."/>
            <person name="Gautier V."/>
            <person name="Ament-Velasquez S.L."/>
            <person name="Kruys A."/>
            <person name="Hutchinson M.I."/>
            <person name="Powell A.J."/>
            <person name="Barry K."/>
            <person name="Miller A.N."/>
            <person name="Grigoriev I.V."/>
            <person name="Debuchy R."/>
            <person name="Gladieux P."/>
            <person name="Hiltunen Thoren M."/>
            <person name="Johannesson H."/>
        </authorList>
    </citation>
    <scope>NUCLEOTIDE SEQUENCE</scope>
    <source>
        <strain evidence="10">CBS 103.79</strain>
    </source>
</reference>
<dbReference type="PANTHER" id="PTHR14218:SF19">
    <property type="entry name" value="SERINE PROTEASE AORO, PUTATIVE (AFU_ORTHOLOGUE AFUA_6G10250)-RELATED"/>
    <property type="match status" value="1"/>
</dbReference>
<keyword evidence="5 8" id="KW-0720">Serine protease</keyword>
<evidence type="ECO:0000313" key="10">
    <source>
        <dbReference type="EMBL" id="KAK3900641.1"/>
    </source>
</evidence>
<dbReference type="EMBL" id="MU855651">
    <property type="protein sequence ID" value="KAK3900641.1"/>
    <property type="molecule type" value="Genomic_DNA"/>
</dbReference>
<dbReference type="SUPFAM" id="SSF52743">
    <property type="entry name" value="Subtilisin-like"/>
    <property type="match status" value="1"/>
</dbReference>
<evidence type="ECO:0000256" key="8">
    <source>
        <dbReference type="PROSITE-ProRule" id="PRU01032"/>
    </source>
</evidence>